<reference evidence="1" key="1">
    <citation type="submission" date="2023-07" db="EMBL/GenBank/DDBJ databases">
        <title>Genomic Encyclopedia of Type Strains, Phase IV (KMG-IV): sequencing the most valuable type-strain genomes for metagenomic binning, comparative biology and taxonomic classification.</title>
        <authorList>
            <person name="Goeker M."/>
        </authorList>
    </citation>
    <scope>NUCLEOTIDE SEQUENCE</scope>
    <source>
        <strain evidence="1">DSM 26174</strain>
    </source>
</reference>
<feature type="non-terminal residue" evidence="1">
    <location>
        <position position="1"/>
    </location>
</feature>
<dbReference type="AlphaFoldDB" id="A0AAE3XUG9"/>
<comment type="caution">
    <text evidence="1">The sequence shown here is derived from an EMBL/GenBank/DDBJ whole genome shotgun (WGS) entry which is preliminary data.</text>
</comment>
<sequence length="43" mass="5042">WDGRSNVGNEFEGNVLSKGTYFYVLDLDDQEQYKYSGWVYIAD</sequence>
<evidence type="ECO:0000313" key="2">
    <source>
        <dbReference type="Proteomes" id="UP001185092"/>
    </source>
</evidence>
<organism evidence="1 2">
    <name type="scientific">Aureibacter tunicatorum</name>
    <dbReference type="NCBI Taxonomy" id="866807"/>
    <lineage>
        <taxon>Bacteria</taxon>
        <taxon>Pseudomonadati</taxon>
        <taxon>Bacteroidota</taxon>
        <taxon>Cytophagia</taxon>
        <taxon>Cytophagales</taxon>
        <taxon>Persicobacteraceae</taxon>
        <taxon>Aureibacter</taxon>
    </lineage>
</organism>
<dbReference type="Pfam" id="PF13585">
    <property type="entry name" value="CHU_C"/>
    <property type="match status" value="1"/>
</dbReference>
<evidence type="ECO:0000313" key="1">
    <source>
        <dbReference type="EMBL" id="MDR6242116.1"/>
    </source>
</evidence>
<gene>
    <name evidence="1" type="ORF">HNQ88_005213</name>
</gene>
<dbReference type="RefSeq" id="WP_374709136.1">
    <property type="nucleotide sequence ID" value="NZ_JAVDQD010000026.1"/>
</dbReference>
<proteinExistence type="predicted"/>
<name>A0AAE3XUG9_9BACT</name>
<accession>A0AAE3XUG9</accession>
<protein>
    <submittedName>
        <fullName evidence="1">Uncharacterized protein</fullName>
    </submittedName>
</protein>
<dbReference type="Proteomes" id="UP001185092">
    <property type="component" value="Unassembled WGS sequence"/>
</dbReference>
<keyword evidence="2" id="KW-1185">Reference proteome</keyword>
<dbReference type="EMBL" id="JAVDQD010000026">
    <property type="protein sequence ID" value="MDR6242116.1"/>
    <property type="molecule type" value="Genomic_DNA"/>
</dbReference>